<dbReference type="Proteomes" id="UP000054047">
    <property type="component" value="Unassembled WGS sequence"/>
</dbReference>
<dbReference type="PANTHER" id="PTHR42899:SF1">
    <property type="entry name" value="SPERMATOGENESIS-ASSOCIATED PROTEIN 20"/>
    <property type="match status" value="1"/>
</dbReference>
<keyword evidence="2" id="KW-1185">Reference proteome</keyword>
<evidence type="ECO:0000313" key="2">
    <source>
        <dbReference type="Proteomes" id="UP000054047"/>
    </source>
</evidence>
<evidence type="ECO:0000313" key="1">
    <source>
        <dbReference type="EMBL" id="KIH59958.1"/>
    </source>
</evidence>
<name>A0A0C2CSW7_9BILA</name>
<gene>
    <name evidence="1" type="ORF">ANCDUO_09799</name>
</gene>
<protein>
    <submittedName>
        <fullName evidence="1">Uncharacterized protein</fullName>
    </submittedName>
</protein>
<dbReference type="AlphaFoldDB" id="A0A0C2CSW7"/>
<reference evidence="1 2" key="1">
    <citation type="submission" date="2013-12" db="EMBL/GenBank/DDBJ databases">
        <title>Draft genome of the parsitic nematode Ancylostoma duodenale.</title>
        <authorList>
            <person name="Mitreva M."/>
        </authorList>
    </citation>
    <scope>NUCLEOTIDE SEQUENCE [LARGE SCALE GENOMIC DNA]</scope>
    <source>
        <strain evidence="1 2">Zhejiang</strain>
    </source>
</reference>
<dbReference type="PANTHER" id="PTHR42899">
    <property type="entry name" value="SPERMATOGENESIS-ASSOCIATED PROTEIN 20"/>
    <property type="match status" value="1"/>
</dbReference>
<organism evidence="1 2">
    <name type="scientific">Ancylostoma duodenale</name>
    <dbReference type="NCBI Taxonomy" id="51022"/>
    <lineage>
        <taxon>Eukaryota</taxon>
        <taxon>Metazoa</taxon>
        <taxon>Ecdysozoa</taxon>
        <taxon>Nematoda</taxon>
        <taxon>Chromadorea</taxon>
        <taxon>Rhabditida</taxon>
        <taxon>Rhabditina</taxon>
        <taxon>Rhabditomorpha</taxon>
        <taxon>Strongyloidea</taxon>
        <taxon>Ancylostomatidae</taxon>
        <taxon>Ancylostomatinae</taxon>
        <taxon>Ancylostoma</taxon>
    </lineage>
</organism>
<accession>A0A0C2CSW7</accession>
<proteinExistence type="predicted"/>
<dbReference type="OrthoDB" id="1923667at2759"/>
<dbReference type="InterPro" id="IPR024705">
    <property type="entry name" value="Ssp411"/>
</dbReference>
<sequence length="160" mass="18791">MLAEYFWEGDFYSAEDADSCRHPSQLKRRKVEELLKDQKIGDHDAAEVFCEYFNIEKDGNVSRSKDPHSELQNQNVLRMKIFHDYYPYRCPLRRHKQGQAAIALQRPAHVERTVKTVEFLKKHLMDESGHLLRAAYRREDGIVQNTEKRKTGKKSSKSPV</sequence>
<dbReference type="EMBL" id="KN731445">
    <property type="protein sequence ID" value="KIH59958.1"/>
    <property type="molecule type" value="Genomic_DNA"/>
</dbReference>